<evidence type="ECO:0000259" key="2">
    <source>
        <dbReference type="PROSITE" id="PS50188"/>
    </source>
</evidence>
<keyword evidence="1" id="KW-0812">Transmembrane</keyword>
<keyword evidence="1" id="KW-0472">Membrane</keyword>
<dbReference type="EMBL" id="BEXD01002657">
    <property type="protein sequence ID" value="GBB98993.1"/>
    <property type="molecule type" value="Genomic_DNA"/>
</dbReference>
<protein>
    <recommendedName>
        <fullName evidence="2">B30.2/SPRY domain-containing protein</fullName>
    </recommendedName>
</protein>
<feature type="domain" description="B30.2/SPRY" evidence="2">
    <location>
        <begin position="147"/>
        <end position="359"/>
    </location>
</feature>
<gene>
    <name evidence="3" type="ORF">RclHR1_03390009</name>
</gene>
<dbReference type="InterPro" id="IPR001870">
    <property type="entry name" value="B30.2/SPRY"/>
</dbReference>
<dbReference type="InterPro" id="IPR043136">
    <property type="entry name" value="B30.2/SPRY_sf"/>
</dbReference>
<sequence length="383" mass="43298">MPVLITLGIFQFIFIMFCIILLKTRSWNWISKSNLDNKKNAQVIYQFEKTLLLITTSFLGIWISELYILYHGQSGEDFGIIFGVISDALVPSNNIIDVMFIREIVTIGIPTVLFLIILNVNTILCQLYISDNVVPRKEPDLDLRTLSANEWKFRLKSEISLLGIINVKNVDNNENNAVISINNDEKTPKKENKEHCIEISFNAESDIMIQTNYPLPSDFEEGISSISSFPSPLMEYYYYEITILSNQNIDETIIAIGLASKNCSIDRLPGCDTHSVGFHSDEGRIFHNEGYTGSKYAVKWGEVNDVIGCGYYPSTGQVFFTVNGENLGIAYTGLFNTWYPTIGSNGVCSLKVNFGQEEFEYKEAHYGNIFCEADDNFDIRIAA</sequence>
<keyword evidence="1" id="KW-1133">Transmembrane helix</keyword>
<feature type="transmembrane region" description="Helical" evidence="1">
    <location>
        <begin position="6"/>
        <end position="30"/>
    </location>
</feature>
<dbReference type="STRING" id="94130.A0A2Z6RA45"/>
<dbReference type="PROSITE" id="PS50188">
    <property type="entry name" value="B302_SPRY"/>
    <property type="match status" value="1"/>
</dbReference>
<name>A0A2Z6RA45_9GLOM</name>
<feature type="transmembrane region" description="Helical" evidence="1">
    <location>
        <begin position="51"/>
        <end position="72"/>
    </location>
</feature>
<dbReference type="InterPro" id="IPR044736">
    <property type="entry name" value="Gid1/RanBPM/SPLA_SPRY"/>
</dbReference>
<keyword evidence="4" id="KW-1185">Reference proteome</keyword>
<dbReference type="SMART" id="SM00449">
    <property type="entry name" value="SPRY"/>
    <property type="match status" value="1"/>
</dbReference>
<dbReference type="Proteomes" id="UP000247702">
    <property type="component" value="Unassembled WGS sequence"/>
</dbReference>
<dbReference type="Pfam" id="PF00622">
    <property type="entry name" value="SPRY"/>
    <property type="match status" value="1"/>
</dbReference>
<organism evidence="3 4">
    <name type="scientific">Rhizophagus clarus</name>
    <dbReference type="NCBI Taxonomy" id="94130"/>
    <lineage>
        <taxon>Eukaryota</taxon>
        <taxon>Fungi</taxon>
        <taxon>Fungi incertae sedis</taxon>
        <taxon>Mucoromycota</taxon>
        <taxon>Glomeromycotina</taxon>
        <taxon>Glomeromycetes</taxon>
        <taxon>Glomerales</taxon>
        <taxon>Glomeraceae</taxon>
        <taxon>Rhizophagus</taxon>
    </lineage>
</organism>
<evidence type="ECO:0000256" key="1">
    <source>
        <dbReference type="SAM" id="Phobius"/>
    </source>
</evidence>
<comment type="caution">
    <text evidence="3">The sequence shown here is derived from an EMBL/GenBank/DDBJ whole genome shotgun (WGS) entry which is preliminary data.</text>
</comment>
<feature type="transmembrane region" description="Helical" evidence="1">
    <location>
        <begin position="108"/>
        <end position="129"/>
    </location>
</feature>
<dbReference type="AlphaFoldDB" id="A0A2Z6RA45"/>
<dbReference type="InterPro" id="IPR050618">
    <property type="entry name" value="Ubq-SigPath_Reg"/>
</dbReference>
<dbReference type="InterPro" id="IPR003877">
    <property type="entry name" value="SPRY_dom"/>
</dbReference>
<dbReference type="CDD" id="cd12885">
    <property type="entry name" value="SPRY_RanBP_like"/>
    <property type="match status" value="1"/>
</dbReference>
<dbReference type="InterPro" id="IPR013320">
    <property type="entry name" value="ConA-like_dom_sf"/>
</dbReference>
<evidence type="ECO:0000313" key="4">
    <source>
        <dbReference type="Proteomes" id="UP000247702"/>
    </source>
</evidence>
<dbReference type="SUPFAM" id="SSF49899">
    <property type="entry name" value="Concanavalin A-like lectins/glucanases"/>
    <property type="match status" value="1"/>
</dbReference>
<accession>A0A2Z6RA45</accession>
<reference evidence="3 4" key="1">
    <citation type="submission" date="2017-11" db="EMBL/GenBank/DDBJ databases">
        <title>The genome of Rhizophagus clarus HR1 reveals common genetic basis of auxotrophy among arbuscular mycorrhizal fungi.</title>
        <authorList>
            <person name="Kobayashi Y."/>
        </authorList>
    </citation>
    <scope>NUCLEOTIDE SEQUENCE [LARGE SCALE GENOMIC DNA]</scope>
    <source>
        <strain evidence="3 4">HR1</strain>
    </source>
</reference>
<proteinExistence type="predicted"/>
<dbReference type="PANTHER" id="PTHR12864">
    <property type="entry name" value="RAN BINDING PROTEIN 9-RELATED"/>
    <property type="match status" value="1"/>
</dbReference>
<dbReference type="Gene3D" id="2.60.120.920">
    <property type="match status" value="1"/>
</dbReference>
<evidence type="ECO:0000313" key="3">
    <source>
        <dbReference type="EMBL" id="GBB98993.1"/>
    </source>
</evidence>